<name>A0ABV5KHB9_9BACL</name>
<evidence type="ECO:0000256" key="1">
    <source>
        <dbReference type="SAM" id="MobiDB-lite"/>
    </source>
</evidence>
<keyword evidence="2" id="KW-0812">Transmembrane</keyword>
<sequence>MGIAIAIFLNLVAGPVGGIIALGLAFGLIFSIYQKSKMIYDDLQLIKRKLNIDDRDEAFEKYQVEEADDDHNQNSHTGLTEINEEIERELEEYAKRGKTKADNPNSD</sequence>
<organism evidence="3 4">
    <name type="scientific">Paenibacillus aurantiacus</name>
    <dbReference type="NCBI Taxonomy" id="1936118"/>
    <lineage>
        <taxon>Bacteria</taxon>
        <taxon>Bacillati</taxon>
        <taxon>Bacillota</taxon>
        <taxon>Bacilli</taxon>
        <taxon>Bacillales</taxon>
        <taxon>Paenibacillaceae</taxon>
        <taxon>Paenibacillus</taxon>
    </lineage>
</organism>
<evidence type="ECO:0000313" key="4">
    <source>
        <dbReference type="Proteomes" id="UP001589747"/>
    </source>
</evidence>
<protein>
    <submittedName>
        <fullName evidence="3">Uncharacterized protein</fullName>
    </submittedName>
</protein>
<feature type="transmembrane region" description="Helical" evidence="2">
    <location>
        <begin position="6"/>
        <end position="30"/>
    </location>
</feature>
<keyword evidence="4" id="KW-1185">Reference proteome</keyword>
<accession>A0ABV5KHB9</accession>
<comment type="caution">
    <text evidence="3">The sequence shown here is derived from an EMBL/GenBank/DDBJ whole genome shotgun (WGS) entry which is preliminary data.</text>
</comment>
<feature type="region of interest" description="Disordered" evidence="1">
    <location>
        <begin position="65"/>
        <end position="85"/>
    </location>
</feature>
<proteinExistence type="predicted"/>
<keyword evidence="2" id="KW-0472">Membrane</keyword>
<dbReference type="RefSeq" id="WP_377488879.1">
    <property type="nucleotide sequence ID" value="NZ_JBHMDO010000003.1"/>
</dbReference>
<gene>
    <name evidence="3" type="ORF">ACFFSY_01600</name>
</gene>
<keyword evidence="2" id="KW-1133">Transmembrane helix</keyword>
<reference evidence="3 4" key="1">
    <citation type="submission" date="2024-09" db="EMBL/GenBank/DDBJ databases">
        <authorList>
            <person name="Sun Q."/>
            <person name="Mori K."/>
        </authorList>
    </citation>
    <scope>NUCLEOTIDE SEQUENCE [LARGE SCALE GENOMIC DNA]</scope>
    <source>
        <strain evidence="3 4">TISTR 2452</strain>
    </source>
</reference>
<dbReference type="EMBL" id="JBHMDO010000003">
    <property type="protein sequence ID" value="MFB9324632.1"/>
    <property type="molecule type" value="Genomic_DNA"/>
</dbReference>
<evidence type="ECO:0000256" key="2">
    <source>
        <dbReference type="SAM" id="Phobius"/>
    </source>
</evidence>
<dbReference type="Proteomes" id="UP001589747">
    <property type="component" value="Unassembled WGS sequence"/>
</dbReference>
<evidence type="ECO:0000313" key="3">
    <source>
        <dbReference type="EMBL" id="MFB9324632.1"/>
    </source>
</evidence>